<organism evidence="2 3">
    <name type="scientific">Salinactinospora qingdaonensis</name>
    <dbReference type="NCBI Taxonomy" id="702744"/>
    <lineage>
        <taxon>Bacteria</taxon>
        <taxon>Bacillati</taxon>
        <taxon>Actinomycetota</taxon>
        <taxon>Actinomycetes</taxon>
        <taxon>Streptosporangiales</taxon>
        <taxon>Nocardiopsidaceae</taxon>
        <taxon>Salinactinospora</taxon>
    </lineage>
</organism>
<evidence type="ECO:0000259" key="1">
    <source>
        <dbReference type="Pfam" id="PF13546"/>
    </source>
</evidence>
<dbReference type="Proteomes" id="UP001500908">
    <property type="component" value="Unassembled WGS sequence"/>
</dbReference>
<name>A0ABP7FUV2_9ACTN</name>
<gene>
    <name evidence="2" type="ORF">GCM10022402_27410</name>
</gene>
<dbReference type="InterPro" id="IPR038721">
    <property type="entry name" value="IS701-like_DDE_dom"/>
</dbReference>
<dbReference type="Pfam" id="PF13546">
    <property type="entry name" value="DDE_5"/>
    <property type="match status" value="1"/>
</dbReference>
<comment type="caution">
    <text evidence="2">The sequence shown here is derived from an EMBL/GenBank/DDBJ whole genome shotgun (WGS) entry which is preliminary data.</text>
</comment>
<reference evidence="3" key="1">
    <citation type="journal article" date="2019" name="Int. J. Syst. Evol. Microbiol.">
        <title>The Global Catalogue of Microorganisms (GCM) 10K type strain sequencing project: providing services to taxonomists for standard genome sequencing and annotation.</title>
        <authorList>
            <consortium name="The Broad Institute Genomics Platform"/>
            <consortium name="The Broad Institute Genome Sequencing Center for Infectious Disease"/>
            <person name="Wu L."/>
            <person name="Ma J."/>
        </authorList>
    </citation>
    <scope>NUCLEOTIDE SEQUENCE [LARGE SCALE GENOMIC DNA]</scope>
    <source>
        <strain evidence="3">JCM 17137</strain>
    </source>
</reference>
<evidence type="ECO:0000313" key="3">
    <source>
        <dbReference type="Proteomes" id="UP001500908"/>
    </source>
</evidence>
<feature type="domain" description="Transposase IS701-like DDE" evidence="1">
    <location>
        <begin position="11"/>
        <end position="77"/>
    </location>
</feature>
<protein>
    <recommendedName>
        <fullName evidence="1">Transposase IS701-like DDE domain-containing protein</fullName>
    </recommendedName>
</protein>
<proteinExistence type="predicted"/>
<keyword evidence="3" id="KW-1185">Reference proteome</keyword>
<accession>A0ABP7FUV2</accession>
<evidence type="ECO:0000313" key="2">
    <source>
        <dbReference type="EMBL" id="GAA3746415.1"/>
    </source>
</evidence>
<dbReference type="EMBL" id="BAABDD010000011">
    <property type="protein sequence ID" value="GAA3746415.1"/>
    <property type="molecule type" value="Genomic_DNA"/>
</dbReference>
<sequence length="77" mass="8766">MPKFTAFAEHVFQHLPRIEQRTTAASYIQGILTTPDKKSINRAADALGLSGAARHALRHFINDNPWPWDDVRQELAR</sequence>